<dbReference type="Pfam" id="PF04029">
    <property type="entry name" value="2-ph_phosp"/>
    <property type="match status" value="1"/>
</dbReference>
<dbReference type="PANTHER" id="PTHR37311:SF1">
    <property type="entry name" value="2-PHOSPHOSULFOLACTATE PHOSPHATASE-RELATED"/>
    <property type="match status" value="1"/>
</dbReference>
<gene>
    <name evidence="8" type="ORF">V1633_19825</name>
</gene>
<keyword evidence="9" id="KW-1185">Reference proteome</keyword>
<evidence type="ECO:0000256" key="7">
    <source>
        <dbReference type="ARBA" id="ARBA00033711"/>
    </source>
</evidence>
<keyword evidence="5" id="KW-0378">Hydrolase</keyword>
<evidence type="ECO:0000256" key="2">
    <source>
        <dbReference type="ARBA" id="ARBA00009997"/>
    </source>
</evidence>
<evidence type="ECO:0000256" key="5">
    <source>
        <dbReference type="ARBA" id="ARBA00022801"/>
    </source>
</evidence>
<dbReference type="EC" id="3.1.3.71" evidence="3"/>
<evidence type="ECO:0000256" key="4">
    <source>
        <dbReference type="ARBA" id="ARBA00021948"/>
    </source>
</evidence>
<name>A0ABU7RW46_9ACTN</name>
<evidence type="ECO:0000256" key="1">
    <source>
        <dbReference type="ARBA" id="ARBA00001946"/>
    </source>
</evidence>
<comment type="cofactor">
    <cofactor evidence="1">
        <name>Mg(2+)</name>
        <dbReference type="ChEBI" id="CHEBI:18420"/>
    </cofactor>
</comment>
<evidence type="ECO:0000313" key="9">
    <source>
        <dbReference type="Proteomes" id="UP001332243"/>
    </source>
</evidence>
<evidence type="ECO:0000256" key="6">
    <source>
        <dbReference type="ARBA" id="ARBA00022842"/>
    </source>
</evidence>
<reference evidence="8 9" key="1">
    <citation type="submission" date="2024-01" db="EMBL/GenBank/DDBJ databases">
        <title>Genome insights into Plantactinospora sonchi sp. nov.</title>
        <authorList>
            <person name="Wang L."/>
        </authorList>
    </citation>
    <scope>NUCLEOTIDE SEQUENCE [LARGE SCALE GENOMIC DNA]</scope>
    <source>
        <strain evidence="8 9">NEAU-QY2</strain>
    </source>
</reference>
<dbReference type="PANTHER" id="PTHR37311">
    <property type="entry name" value="2-PHOSPHOSULFOLACTATE PHOSPHATASE-RELATED"/>
    <property type="match status" value="1"/>
</dbReference>
<organism evidence="8 9">
    <name type="scientific">Plantactinospora sonchi</name>
    <dbReference type="NCBI Taxonomy" id="1544735"/>
    <lineage>
        <taxon>Bacteria</taxon>
        <taxon>Bacillati</taxon>
        <taxon>Actinomycetota</taxon>
        <taxon>Actinomycetes</taxon>
        <taxon>Micromonosporales</taxon>
        <taxon>Micromonosporaceae</taxon>
        <taxon>Plantactinospora</taxon>
    </lineage>
</organism>
<keyword evidence="6" id="KW-0460">Magnesium</keyword>
<dbReference type="EMBL" id="JAZGQK010000016">
    <property type="protein sequence ID" value="MEE6260737.1"/>
    <property type="molecule type" value="Genomic_DNA"/>
</dbReference>
<accession>A0ABU7RW46</accession>
<dbReference type="SUPFAM" id="SSF142823">
    <property type="entry name" value="ComB-like"/>
    <property type="match status" value="1"/>
</dbReference>
<comment type="similarity">
    <text evidence="2">Belongs to the ComB family.</text>
</comment>
<comment type="caution">
    <text evidence="8">The sequence shown here is derived from an EMBL/GenBank/DDBJ whole genome shotgun (WGS) entry which is preliminary data.</text>
</comment>
<dbReference type="Gene3D" id="3.90.1560.10">
    <property type="entry name" value="ComB-like"/>
    <property type="match status" value="1"/>
</dbReference>
<sequence>MSIVGMDAEVPSGTVVIVIDVVRAFTTAAVAFERGATEILCAPSTEAGRDLRRLHPDHLLVGETRGLKPADFDFGNSPFEMSTAQLDGRRLIQATSNGTRGLVRYPDPAALLAVSALNVGATARWIGTNHPGIPCTLVCTGQTAEDHACASYLSGLLQGSEPRRPDLVAGIMEGVAEHVREYARQPASERVDLSKDLPFCCDVDRSEFVMVGEIRQDHVSLTSVPC</sequence>
<dbReference type="Proteomes" id="UP001332243">
    <property type="component" value="Unassembled WGS sequence"/>
</dbReference>
<protein>
    <recommendedName>
        <fullName evidence="4">Probable 2-phosphosulfolactate phosphatase</fullName>
        <ecNumber evidence="3">3.1.3.71</ecNumber>
    </recommendedName>
</protein>
<dbReference type="RefSeq" id="WP_331215841.1">
    <property type="nucleotide sequence ID" value="NZ_JAZGQK010000016.1"/>
</dbReference>
<comment type="catalytic activity">
    <reaction evidence="7">
        <text>(2R)-O-phospho-3-sulfolactate + H2O = (2R)-3-sulfolactate + phosphate</text>
        <dbReference type="Rhea" id="RHEA:23416"/>
        <dbReference type="ChEBI" id="CHEBI:15377"/>
        <dbReference type="ChEBI" id="CHEBI:15597"/>
        <dbReference type="ChEBI" id="CHEBI:43474"/>
        <dbReference type="ChEBI" id="CHEBI:58738"/>
        <dbReference type="EC" id="3.1.3.71"/>
    </reaction>
</comment>
<dbReference type="InterPro" id="IPR036702">
    <property type="entry name" value="ComB-like_sf"/>
</dbReference>
<evidence type="ECO:0000313" key="8">
    <source>
        <dbReference type="EMBL" id="MEE6260737.1"/>
    </source>
</evidence>
<dbReference type="InterPro" id="IPR005238">
    <property type="entry name" value="ComB-like"/>
</dbReference>
<proteinExistence type="inferred from homology"/>
<evidence type="ECO:0000256" key="3">
    <source>
        <dbReference type="ARBA" id="ARBA00012953"/>
    </source>
</evidence>